<protein>
    <recommendedName>
        <fullName evidence="3">Glycosyl hydrolase family 32 N-terminal domain-containing protein</fullName>
    </recommendedName>
</protein>
<evidence type="ECO:0000313" key="2">
    <source>
        <dbReference type="Proteomes" id="UP000304864"/>
    </source>
</evidence>
<accession>A0A4V1HHM7</accession>
<evidence type="ECO:0000313" key="1">
    <source>
        <dbReference type="EMBL" id="QCU89563.1"/>
    </source>
</evidence>
<dbReference type="EMBL" id="CP040602">
    <property type="protein sequence ID" value="QCU89563.1"/>
    <property type="molecule type" value="Genomic_DNA"/>
</dbReference>
<proteinExistence type="predicted"/>
<dbReference type="InterPro" id="IPR023296">
    <property type="entry name" value="Glyco_hydro_beta-prop_sf"/>
</dbReference>
<organism evidence="1 2">
    <name type="scientific">Thiomicrorhabdus sediminis</name>
    <dbReference type="NCBI Taxonomy" id="2580412"/>
    <lineage>
        <taxon>Bacteria</taxon>
        <taxon>Pseudomonadati</taxon>
        <taxon>Pseudomonadota</taxon>
        <taxon>Gammaproteobacteria</taxon>
        <taxon>Thiotrichales</taxon>
        <taxon>Piscirickettsiaceae</taxon>
        <taxon>Thiomicrorhabdus</taxon>
    </lineage>
</organism>
<dbReference type="OrthoDB" id="9801455at2"/>
<dbReference type="RefSeq" id="WP_138564044.1">
    <property type="nucleotide sequence ID" value="NZ_CP040602.1"/>
</dbReference>
<sequence length="310" mass="36041">MKWEKKGLIYSPRKNHDWNQKYAILPTPVYIESSNVIRIFFGTTDNQNYGRISYLDVCADNPSEVLYEHDSYILDLGEPGTFDDCGVVPSCIIKEGQDNCFNLYTVGFQRTVKTPYMLFAGLAQSQDLSNFQRYCQAPILPRSCSRHISQGAPCVIYEDGIYKMWHWFATKWIEVDGKPFMDYHIGYAESLDAKSWEMRDTACLSPMAERGEFAVARPWVFKMNNKYHMYYSTRYKEKLYRIDYAVSEDGIEWERVDTPPFDVSEHGWDSEMICYPSIIEANGKTFMFYNGNNNGETGFGYAELFEEVSK</sequence>
<dbReference type="SUPFAM" id="SSF75005">
    <property type="entry name" value="Arabinanase/levansucrase/invertase"/>
    <property type="match status" value="1"/>
</dbReference>
<dbReference type="Gene3D" id="2.115.10.20">
    <property type="entry name" value="Glycosyl hydrolase domain, family 43"/>
    <property type="match status" value="2"/>
</dbReference>
<name>A0A4V1HHM7_9GAMM</name>
<keyword evidence="2" id="KW-1185">Reference proteome</keyword>
<dbReference type="KEGG" id="thig:FE785_02380"/>
<evidence type="ECO:0008006" key="3">
    <source>
        <dbReference type="Google" id="ProtNLM"/>
    </source>
</evidence>
<dbReference type="AlphaFoldDB" id="A0A4V1HHM7"/>
<gene>
    <name evidence="1" type="ORF">FE785_02380</name>
</gene>
<reference evidence="1 2" key="1">
    <citation type="submission" date="2019-05" db="EMBL/GenBank/DDBJ databases">
        <title>Thiomicrorhabdus sediminis sp. nov, a novel sulfur-oxidizing bacterium isolated from coastal sediment.</title>
        <authorList>
            <person name="Liu X."/>
        </authorList>
    </citation>
    <scope>NUCLEOTIDE SEQUENCE [LARGE SCALE GENOMIC DNA]</scope>
    <source>
        <strain evidence="1 2">G1</strain>
    </source>
</reference>
<dbReference type="PANTHER" id="PTHR35279">
    <property type="match status" value="1"/>
</dbReference>
<dbReference type="Proteomes" id="UP000304864">
    <property type="component" value="Chromosome"/>
</dbReference>
<dbReference type="PANTHER" id="PTHR35279:SF1">
    <property type="entry name" value="ARABINANASE_LEVANSUCRASE_INVERTASE"/>
    <property type="match status" value="1"/>
</dbReference>